<dbReference type="GO" id="GO:0008983">
    <property type="term" value="F:protein-glutamate O-methyltransferase activity"/>
    <property type="evidence" value="ECO:0007669"/>
    <property type="project" value="UniProtKB-EC"/>
</dbReference>
<dbReference type="AlphaFoldDB" id="A0A1Y6D2M3"/>
<dbReference type="InterPro" id="IPR022642">
    <property type="entry name" value="CheR_C"/>
</dbReference>
<dbReference type="Pfam" id="PF03705">
    <property type="entry name" value="CheR_N"/>
    <property type="match status" value="1"/>
</dbReference>
<comment type="function">
    <text evidence="5">Methylation of the membrane-bound methyl-accepting chemotaxis proteins (MCP) to form gamma-glutamyl methyl ester residues in MCP.</text>
</comment>
<dbReference type="InterPro" id="IPR000780">
    <property type="entry name" value="CheR_MeTrfase"/>
</dbReference>
<evidence type="ECO:0000256" key="4">
    <source>
        <dbReference type="ARBA" id="ARBA00022691"/>
    </source>
</evidence>
<dbReference type="Gene3D" id="3.40.50.150">
    <property type="entry name" value="Vaccinia Virus protein VP39"/>
    <property type="match status" value="1"/>
</dbReference>
<feature type="binding site" evidence="6">
    <location>
        <position position="116"/>
    </location>
    <ligand>
        <name>S-adenosyl-L-methionine</name>
        <dbReference type="ChEBI" id="CHEBI:59789"/>
    </ligand>
</feature>
<dbReference type="InterPro" id="IPR022641">
    <property type="entry name" value="CheR_N"/>
</dbReference>
<protein>
    <recommendedName>
        <fullName evidence="5">Chemotaxis protein methyltransferase</fullName>
        <ecNumber evidence="5">2.1.1.80</ecNumber>
    </recommendedName>
</protein>
<keyword evidence="2 5" id="KW-0489">Methyltransferase</keyword>
<evidence type="ECO:0000313" key="9">
    <source>
        <dbReference type="Proteomes" id="UP000192923"/>
    </source>
</evidence>
<dbReference type="SMART" id="SM00138">
    <property type="entry name" value="MeTrc"/>
    <property type="match status" value="1"/>
</dbReference>
<feature type="binding site" evidence="6">
    <location>
        <position position="139"/>
    </location>
    <ligand>
        <name>S-adenosyl-L-methionine</name>
        <dbReference type="ChEBI" id="CHEBI:59789"/>
    </ligand>
</feature>
<dbReference type="Pfam" id="PF01739">
    <property type="entry name" value="CheR"/>
    <property type="match status" value="1"/>
</dbReference>
<dbReference type="EMBL" id="FXAM01000001">
    <property type="protein sequence ID" value="SMF95113.1"/>
    <property type="molecule type" value="Genomic_DNA"/>
</dbReference>
<keyword evidence="9" id="KW-1185">Reference proteome</keyword>
<dbReference type="InterPro" id="IPR026024">
    <property type="entry name" value="Chemotaxis_MeTrfase_CheR"/>
</dbReference>
<sequence length="271" mass="31177">METLSITDKEFAQIRDFIYRKTGIAMGDSKKALVSGRLFKRLQHCGLRNFNEYFALITSGSFPKELQTAIDLLTTNETYFFREEKHFEFLKTQVLPAARRGGTYRVWSAACSSGEEPYSLAMLLADSLGGMEFDILASDISTRVLEKARRGLYPMERVERIPPEYLKRYCLRGTGEYDGMLLIEKQLRAKVRFEQVNLIAPMPDVGQFDLIFLRNVMIYFDMETKRQVVGQLLKALKPRGYFFIGHSESLMGVTDKLTMLRPSIYRHASAE</sequence>
<feature type="binding site" evidence="6">
    <location>
        <position position="78"/>
    </location>
    <ligand>
        <name>S-adenosyl-L-methionine</name>
        <dbReference type="ChEBI" id="CHEBI:59789"/>
    </ligand>
</feature>
<feature type="binding site" evidence="6">
    <location>
        <begin position="214"/>
        <end position="215"/>
    </location>
    <ligand>
        <name>S-adenosyl-L-methionine</name>
        <dbReference type="ChEBI" id="CHEBI:59789"/>
    </ligand>
</feature>
<dbReference type="PROSITE" id="PS50123">
    <property type="entry name" value="CHER"/>
    <property type="match status" value="1"/>
</dbReference>
<keyword evidence="3 5" id="KW-0808">Transferase</keyword>
<evidence type="ECO:0000259" key="7">
    <source>
        <dbReference type="PROSITE" id="PS50123"/>
    </source>
</evidence>
<evidence type="ECO:0000256" key="1">
    <source>
        <dbReference type="ARBA" id="ARBA00001541"/>
    </source>
</evidence>
<feature type="binding site" evidence="6">
    <location>
        <position position="82"/>
    </location>
    <ligand>
        <name>S-adenosyl-L-methionine</name>
        <dbReference type="ChEBI" id="CHEBI:59789"/>
    </ligand>
</feature>
<dbReference type="SUPFAM" id="SSF47757">
    <property type="entry name" value="Chemotaxis receptor methyltransferase CheR, N-terminal domain"/>
    <property type="match status" value="1"/>
</dbReference>
<keyword evidence="4 5" id="KW-0949">S-adenosyl-L-methionine</keyword>
<accession>A0A1Y6D2M3</accession>
<dbReference type="CDD" id="cd02440">
    <property type="entry name" value="AdoMet_MTases"/>
    <property type="match status" value="1"/>
</dbReference>
<reference evidence="8 9" key="1">
    <citation type="submission" date="2016-12" db="EMBL/GenBank/DDBJ databases">
        <authorList>
            <person name="Song W.-J."/>
            <person name="Kurnit D.M."/>
        </authorList>
    </citation>
    <scope>NUCLEOTIDE SEQUENCE [LARGE SCALE GENOMIC DNA]</scope>
    <source>
        <strain evidence="8 9">175</strain>
    </source>
</reference>
<dbReference type="PIRSF" id="PIRSF000410">
    <property type="entry name" value="CheR"/>
    <property type="match status" value="1"/>
</dbReference>
<dbReference type="InterPro" id="IPR050903">
    <property type="entry name" value="Bact_Chemotaxis_MeTrfase"/>
</dbReference>
<dbReference type="InterPro" id="IPR036804">
    <property type="entry name" value="CheR_N_sf"/>
</dbReference>
<dbReference type="OrthoDB" id="9816309at2"/>
<proteinExistence type="predicted"/>
<comment type="catalytic activity">
    <reaction evidence="1 5">
        <text>L-glutamyl-[protein] + S-adenosyl-L-methionine = [protein]-L-glutamate 5-O-methyl ester + S-adenosyl-L-homocysteine</text>
        <dbReference type="Rhea" id="RHEA:24452"/>
        <dbReference type="Rhea" id="RHEA-COMP:10208"/>
        <dbReference type="Rhea" id="RHEA-COMP:10311"/>
        <dbReference type="ChEBI" id="CHEBI:29973"/>
        <dbReference type="ChEBI" id="CHEBI:57856"/>
        <dbReference type="ChEBI" id="CHEBI:59789"/>
        <dbReference type="ChEBI" id="CHEBI:82795"/>
        <dbReference type="EC" id="2.1.1.80"/>
    </reaction>
</comment>
<gene>
    <name evidence="8" type="ORF">SAMN02949497_2459</name>
</gene>
<dbReference type="RefSeq" id="WP_085213064.1">
    <property type="nucleotide sequence ID" value="NZ_FXAM01000001.1"/>
</dbReference>
<feature type="binding site" evidence="6">
    <location>
        <position position="76"/>
    </location>
    <ligand>
        <name>S-adenosyl-L-methionine</name>
        <dbReference type="ChEBI" id="CHEBI:59789"/>
    </ligand>
</feature>
<name>A0A1Y6D2M3_9GAMM</name>
<evidence type="ECO:0000256" key="5">
    <source>
        <dbReference type="PIRNR" id="PIRNR000410"/>
    </source>
</evidence>
<organism evidence="8 9">
    <name type="scientific">Methylomagnum ishizawai</name>
    <dbReference type="NCBI Taxonomy" id="1760988"/>
    <lineage>
        <taxon>Bacteria</taxon>
        <taxon>Pseudomonadati</taxon>
        <taxon>Pseudomonadota</taxon>
        <taxon>Gammaproteobacteria</taxon>
        <taxon>Methylococcales</taxon>
        <taxon>Methylococcaceae</taxon>
        <taxon>Methylomagnum</taxon>
    </lineage>
</organism>
<dbReference type="Proteomes" id="UP000192923">
    <property type="component" value="Unassembled WGS sequence"/>
</dbReference>
<evidence type="ECO:0000256" key="2">
    <source>
        <dbReference type="ARBA" id="ARBA00022603"/>
    </source>
</evidence>
<dbReference type="Gene3D" id="1.10.155.10">
    <property type="entry name" value="Chemotaxis receptor methyltransferase CheR, N-terminal domain"/>
    <property type="match status" value="1"/>
</dbReference>
<feature type="domain" description="CheR-type methyltransferase" evidence="7">
    <location>
        <begin position="1"/>
        <end position="270"/>
    </location>
</feature>
<dbReference type="EC" id="2.1.1.80" evidence="5"/>
<dbReference type="PANTHER" id="PTHR24422">
    <property type="entry name" value="CHEMOTAXIS PROTEIN METHYLTRANSFERASE"/>
    <property type="match status" value="1"/>
</dbReference>
<dbReference type="SUPFAM" id="SSF53335">
    <property type="entry name" value="S-adenosyl-L-methionine-dependent methyltransferases"/>
    <property type="match status" value="1"/>
</dbReference>
<evidence type="ECO:0000313" key="8">
    <source>
        <dbReference type="EMBL" id="SMF95113.1"/>
    </source>
</evidence>
<dbReference type="InterPro" id="IPR029063">
    <property type="entry name" value="SAM-dependent_MTases_sf"/>
</dbReference>
<feature type="binding site" evidence="6">
    <location>
        <begin position="197"/>
        <end position="198"/>
    </location>
    <ligand>
        <name>S-adenosyl-L-methionine</name>
        <dbReference type="ChEBI" id="CHEBI:59789"/>
    </ligand>
</feature>
<dbReference type="PRINTS" id="PR00996">
    <property type="entry name" value="CHERMTFRASE"/>
</dbReference>
<dbReference type="GO" id="GO:0032259">
    <property type="term" value="P:methylation"/>
    <property type="evidence" value="ECO:0007669"/>
    <property type="project" value="UniProtKB-KW"/>
</dbReference>
<dbReference type="STRING" id="1760988.SAMN02949497_2459"/>
<dbReference type="PANTHER" id="PTHR24422:SF26">
    <property type="entry name" value="CHEMOTAXIS PROTEIN METHYLTRANSFERASE"/>
    <property type="match status" value="1"/>
</dbReference>
<evidence type="ECO:0000256" key="3">
    <source>
        <dbReference type="ARBA" id="ARBA00022679"/>
    </source>
</evidence>
<evidence type="ECO:0000256" key="6">
    <source>
        <dbReference type="PIRSR" id="PIRSR000410-1"/>
    </source>
</evidence>